<dbReference type="GO" id="GO:0016042">
    <property type="term" value="P:lipid catabolic process"/>
    <property type="evidence" value="ECO:0007669"/>
    <property type="project" value="UniProtKB-KW"/>
</dbReference>
<dbReference type="OrthoDB" id="2910336at2"/>
<evidence type="ECO:0000256" key="4">
    <source>
        <dbReference type="ARBA" id="ARBA00023098"/>
    </source>
</evidence>
<keyword evidence="3" id="KW-0442">Lipid degradation</keyword>
<dbReference type="InterPro" id="IPR007000">
    <property type="entry name" value="PLipase_B-like"/>
</dbReference>
<evidence type="ECO:0000313" key="7">
    <source>
        <dbReference type="Proteomes" id="UP000054683"/>
    </source>
</evidence>
<dbReference type="Proteomes" id="UP000054683">
    <property type="component" value="Unassembled WGS sequence"/>
</dbReference>
<gene>
    <name evidence="6" type="ORF">AWB69_04166</name>
</gene>
<protein>
    <submittedName>
        <fullName evidence="6">Phospholipase B</fullName>
    </submittedName>
</protein>
<name>A0A158HB01_9BURK</name>
<dbReference type="RefSeq" id="WP_062087974.1">
    <property type="nucleotide sequence ID" value="NZ_FCOK02000028.1"/>
</dbReference>
<organism evidence="6 7">
    <name type="scientific">Caballeronia udeis</name>
    <dbReference type="NCBI Taxonomy" id="1232866"/>
    <lineage>
        <taxon>Bacteria</taxon>
        <taxon>Pseudomonadati</taxon>
        <taxon>Pseudomonadota</taxon>
        <taxon>Betaproteobacteria</taxon>
        <taxon>Burkholderiales</taxon>
        <taxon>Burkholderiaceae</taxon>
        <taxon>Caballeronia</taxon>
    </lineage>
</organism>
<keyword evidence="4" id="KW-0443">Lipid metabolism</keyword>
<evidence type="ECO:0000256" key="3">
    <source>
        <dbReference type="ARBA" id="ARBA00022963"/>
    </source>
</evidence>
<sequence>METDDVDASGLTSQERGWLAKAHRNDINGWIHLHIEGEPFERGFQHGYLTAAEYADAVRVYRQMTYISMGVTYDFFVENAAGYHLPIIGQVAPELLEEMRGIAAGYTRAGVPTTIEEIVGWNAYEEMSGYWWPTVAAEYASSSTSTGAMAKSHCSAFIATGSATRDGAIVLGHQSFTEFWNGQFMNVILDITPESGQRMVMQTSPGWIASMTDFWITGAGLVVAETTIVGYFGYDVTKVPEYVRARKACQYAQDIDSWVQFLDAGNNGGYANMWLIGDIRRNEIARYEQGLRYQSFNKKKDGWYFGDNVAEDPRIRNLECSDTGYNDIRQQTGARRTRWPQLLAQHAGAIDLAAGQSILADDFDVYLMCANPSSRTICAHYDADPMFYVSDPNAVWNIPYFPGGSVDGKVTSAALAKTLGLSARFGRADGARFDAEEFLKQHPQWSWQQGYLKSRPSQPWTVFDGH</sequence>
<dbReference type="PANTHER" id="PTHR12370">
    <property type="entry name" value="PHOSPHOLIPASE B-RELATED"/>
    <property type="match status" value="1"/>
</dbReference>
<reference evidence="6 7" key="1">
    <citation type="submission" date="2016-01" db="EMBL/GenBank/DDBJ databases">
        <authorList>
            <person name="Oliw E.H."/>
        </authorList>
    </citation>
    <scope>NUCLEOTIDE SEQUENCE [LARGE SCALE GENOMIC DNA]</scope>
    <source>
        <strain evidence="6">LMG 27134</strain>
    </source>
</reference>
<dbReference type="EMBL" id="FCOK02000028">
    <property type="protein sequence ID" value="SAL41327.1"/>
    <property type="molecule type" value="Genomic_DNA"/>
</dbReference>
<evidence type="ECO:0000313" key="6">
    <source>
        <dbReference type="EMBL" id="SAL41327.1"/>
    </source>
</evidence>
<accession>A0A158HB01</accession>
<dbReference type="Gene3D" id="3.60.60.30">
    <property type="match status" value="1"/>
</dbReference>
<keyword evidence="5" id="KW-0325">Glycoprotein</keyword>
<keyword evidence="1" id="KW-0732">Signal</keyword>
<keyword evidence="2" id="KW-0378">Hydrolase</keyword>
<evidence type="ECO:0000256" key="2">
    <source>
        <dbReference type="ARBA" id="ARBA00022801"/>
    </source>
</evidence>
<dbReference type="Pfam" id="PF04916">
    <property type="entry name" value="Phospholip_B"/>
    <property type="match status" value="1"/>
</dbReference>
<evidence type="ECO:0000256" key="5">
    <source>
        <dbReference type="ARBA" id="ARBA00023180"/>
    </source>
</evidence>
<dbReference type="InterPro" id="IPR047794">
    <property type="entry name" value="C45_proenzyme-like"/>
</dbReference>
<dbReference type="AlphaFoldDB" id="A0A158HB01"/>
<dbReference type="NCBIfam" id="NF040521">
    <property type="entry name" value="C45_proenzyme"/>
    <property type="match status" value="1"/>
</dbReference>
<proteinExistence type="predicted"/>
<evidence type="ECO:0000256" key="1">
    <source>
        <dbReference type="ARBA" id="ARBA00022729"/>
    </source>
</evidence>
<dbReference type="GO" id="GO:0004620">
    <property type="term" value="F:phospholipase activity"/>
    <property type="evidence" value="ECO:0007669"/>
    <property type="project" value="InterPro"/>
</dbReference>